<organism evidence="1 2">
    <name type="scientific">Chitinophaga skermanii</name>
    <dbReference type="NCBI Taxonomy" id="331697"/>
    <lineage>
        <taxon>Bacteria</taxon>
        <taxon>Pseudomonadati</taxon>
        <taxon>Bacteroidota</taxon>
        <taxon>Chitinophagia</taxon>
        <taxon>Chitinophagales</taxon>
        <taxon>Chitinophagaceae</taxon>
        <taxon>Chitinophaga</taxon>
    </lineage>
</organism>
<accession>A0A327QF61</accession>
<evidence type="ECO:0000313" key="2">
    <source>
        <dbReference type="Proteomes" id="UP000249547"/>
    </source>
</evidence>
<dbReference type="Proteomes" id="UP000249547">
    <property type="component" value="Unassembled WGS sequence"/>
</dbReference>
<keyword evidence="2" id="KW-1185">Reference proteome</keyword>
<comment type="caution">
    <text evidence="1">The sequence shown here is derived from an EMBL/GenBank/DDBJ whole genome shotgun (WGS) entry which is preliminary data.</text>
</comment>
<proteinExistence type="predicted"/>
<sequence length="167" mass="18337">MNEIVNKVAASGIVTLDLQICKPISSDMAALDMKDFLVQEFLFKEAHFRELVKTLDTQVFAGKHVALYCSNDAIVPYWAFLLLASTIGPLAKAVTFATPADAAIQLWTERVLSMDKTPFEGKKVAFKAHSDIPIGVYVAAAQHLQPVVKSYMWGEAGSPIMLYKSAK</sequence>
<dbReference type="RefSeq" id="WP_148707356.1">
    <property type="nucleotide sequence ID" value="NZ_QLLL01000006.1"/>
</dbReference>
<dbReference type="InterPro" id="IPR018914">
    <property type="entry name" value="DUF2480"/>
</dbReference>
<gene>
    <name evidence="1" type="ORF">LX64_03427</name>
</gene>
<reference evidence="1 2" key="1">
    <citation type="submission" date="2018-06" db="EMBL/GenBank/DDBJ databases">
        <title>Genomic Encyclopedia of Archaeal and Bacterial Type Strains, Phase II (KMG-II): from individual species to whole genera.</title>
        <authorList>
            <person name="Goeker M."/>
        </authorList>
    </citation>
    <scope>NUCLEOTIDE SEQUENCE [LARGE SCALE GENOMIC DNA]</scope>
    <source>
        <strain evidence="1 2">DSM 23857</strain>
    </source>
</reference>
<dbReference type="EMBL" id="QLLL01000006">
    <property type="protein sequence ID" value="RAJ02414.1"/>
    <property type="molecule type" value="Genomic_DNA"/>
</dbReference>
<name>A0A327QF61_9BACT</name>
<protein>
    <submittedName>
        <fullName evidence="1">Uncharacterized protein DUF2480</fullName>
    </submittedName>
</protein>
<dbReference type="Pfam" id="PF10652">
    <property type="entry name" value="DUF2480"/>
    <property type="match status" value="1"/>
</dbReference>
<dbReference type="OrthoDB" id="758966at2"/>
<dbReference type="AlphaFoldDB" id="A0A327QF61"/>
<evidence type="ECO:0000313" key="1">
    <source>
        <dbReference type="EMBL" id="RAJ02414.1"/>
    </source>
</evidence>